<feature type="region of interest" description="Disordered" evidence="1">
    <location>
        <begin position="198"/>
        <end position="228"/>
    </location>
</feature>
<accession>A0AA36DL99</accession>
<gene>
    <name evidence="2" type="ORF">CYNAS_LOCUS1188</name>
</gene>
<dbReference type="Proteomes" id="UP001176961">
    <property type="component" value="Unassembled WGS sequence"/>
</dbReference>
<sequence length="228" mass="26646">MAPKRRLRYEDTGARKCRKIYHAKLKENQEKLSIIAQLRECAPNRRGDVLNTQEDVRPLGAYQTRETTFEGVAAADTLQLTDPPQRIQDYAIRYYRKAGRERHLRNLPATVEVTLMDFALDLIGLGDSALRLGKTAAHEMSRFYLALGQSENERQKKLDELLADFDLYKAEILKGLQLALKDIRSYEYDMEDEQWYSHAKRRRKTPETSRLTHLKEVQNEAYREQSLQ</sequence>
<dbReference type="EMBL" id="CATQJL010000001">
    <property type="protein sequence ID" value="CAJ0589205.1"/>
    <property type="molecule type" value="Genomic_DNA"/>
</dbReference>
<proteinExistence type="predicted"/>
<feature type="compositionally biased region" description="Basic and acidic residues" evidence="1">
    <location>
        <begin position="213"/>
        <end position="228"/>
    </location>
</feature>
<dbReference type="AlphaFoldDB" id="A0AA36DL99"/>
<reference evidence="2" key="1">
    <citation type="submission" date="2023-07" db="EMBL/GenBank/DDBJ databases">
        <authorList>
            <consortium name="CYATHOMIX"/>
        </authorList>
    </citation>
    <scope>NUCLEOTIDE SEQUENCE</scope>
    <source>
        <strain evidence="2">N/A</strain>
    </source>
</reference>
<name>A0AA36DL99_CYLNA</name>
<protein>
    <submittedName>
        <fullName evidence="2">Uncharacterized protein</fullName>
    </submittedName>
</protein>
<evidence type="ECO:0000313" key="2">
    <source>
        <dbReference type="EMBL" id="CAJ0589205.1"/>
    </source>
</evidence>
<keyword evidence="3" id="KW-1185">Reference proteome</keyword>
<evidence type="ECO:0000256" key="1">
    <source>
        <dbReference type="SAM" id="MobiDB-lite"/>
    </source>
</evidence>
<evidence type="ECO:0000313" key="3">
    <source>
        <dbReference type="Proteomes" id="UP001176961"/>
    </source>
</evidence>
<comment type="caution">
    <text evidence="2">The sequence shown here is derived from an EMBL/GenBank/DDBJ whole genome shotgun (WGS) entry which is preliminary data.</text>
</comment>
<organism evidence="2 3">
    <name type="scientific">Cylicocyclus nassatus</name>
    <name type="common">Nematode worm</name>
    <dbReference type="NCBI Taxonomy" id="53992"/>
    <lineage>
        <taxon>Eukaryota</taxon>
        <taxon>Metazoa</taxon>
        <taxon>Ecdysozoa</taxon>
        <taxon>Nematoda</taxon>
        <taxon>Chromadorea</taxon>
        <taxon>Rhabditida</taxon>
        <taxon>Rhabditina</taxon>
        <taxon>Rhabditomorpha</taxon>
        <taxon>Strongyloidea</taxon>
        <taxon>Strongylidae</taxon>
        <taxon>Cylicocyclus</taxon>
    </lineage>
</organism>